<evidence type="ECO:0000313" key="1">
    <source>
        <dbReference type="EMBL" id="KHG26585.1"/>
    </source>
</evidence>
<sequence length="26" mass="3156">MIFSGIFWKSAAKGHGLYRRFLEKRR</sequence>
<evidence type="ECO:0000313" key="2">
    <source>
        <dbReference type="Proteomes" id="UP000032142"/>
    </source>
</evidence>
<protein>
    <submittedName>
        <fullName evidence="1">Uncharacterized protein</fullName>
    </submittedName>
</protein>
<name>A0A0B0PNL2_GOSAR</name>
<reference evidence="2" key="1">
    <citation type="submission" date="2014-09" db="EMBL/GenBank/DDBJ databases">
        <authorList>
            <person name="Mudge J."/>
            <person name="Ramaraj T."/>
            <person name="Lindquist I.E."/>
            <person name="Bharti A.K."/>
            <person name="Sundararajan A."/>
            <person name="Cameron C.T."/>
            <person name="Woodward J.E."/>
            <person name="May G.D."/>
            <person name="Brubaker C."/>
            <person name="Broadhvest J."/>
            <person name="Wilkins T.A."/>
        </authorList>
    </citation>
    <scope>NUCLEOTIDE SEQUENCE</scope>
    <source>
        <strain evidence="2">cv. AKA8401</strain>
    </source>
</reference>
<dbReference type="EMBL" id="KN437430">
    <property type="protein sequence ID" value="KHG26585.1"/>
    <property type="molecule type" value="Genomic_DNA"/>
</dbReference>
<keyword evidence="2" id="KW-1185">Reference proteome</keyword>
<dbReference type="AlphaFoldDB" id="A0A0B0PNL2"/>
<gene>
    <name evidence="1" type="ORF">F383_33347</name>
</gene>
<proteinExistence type="predicted"/>
<organism evidence="1 2">
    <name type="scientific">Gossypium arboreum</name>
    <name type="common">Tree cotton</name>
    <name type="synonym">Gossypium nanking</name>
    <dbReference type="NCBI Taxonomy" id="29729"/>
    <lineage>
        <taxon>Eukaryota</taxon>
        <taxon>Viridiplantae</taxon>
        <taxon>Streptophyta</taxon>
        <taxon>Embryophyta</taxon>
        <taxon>Tracheophyta</taxon>
        <taxon>Spermatophyta</taxon>
        <taxon>Magnoliopsida</taxon>
        <taxon>eudicotyledons</taxon>
        <taxon>Gunneridae</taxon>
        <taxon>Pentapetalae</taxon>
        <taxon>rosids</taxon>
        <taxon>malvids</taxon>
        <taxon>Malvales</taxon>
        <taxon>Malvaceae</taxon>
        <taxon>Malvoideae</taxon>
        <taxon>Gossypium</taxon>
    </lineage>
</organism>
<accession>A0A0B0PNL2</accession>
<dbReference type="Proteomes" id="UP000032142">
    <property type="component" value="Unassembled WGS sequence"/>
</dbReference>